<dbReference type="RefSeq" id="WP_182545376.1">
    <property type="nucleotide sequence ID" value="NZ_JACGWZ010000005.1"/>
</dbReference>
<dbReference type="Proteomes" id="UP000569329">
    <property type="component" value="Unassembled WGS sequence"/>
</dbReference>
<gene>
    <name evidence="1" type="ORF">FHX42_003469</name>
</gene>
<dbReference type="SUPFAM" id="SSF51735">
    <property type="entry name" value="NAD(P)-binding Rossmann-fold domains"/>
    <property type="match status" value="1"/>
</dbReference>
<dbReference type="EMBL" id="JACGWZ010000005">
    <property type="protein sequence ID" value="MBA8826093.1"/>
    <property type="molecule type" value="Genomic_DNA"/>
</dbReference>
<proteinExistence type="predicted"/>
<evidence type="ECO:0000313" key="1">
    <source>
        <dbReference type="EMBL" id="MBA8826093.1"/>
    </source>
</evidence>
<reference evidence="1 2" key="1">
    <citation type="submission" date="2020-07" db="EMBL/GenBank/DDBJ databases">
        <title>Sequencing the genomes of 1000 actinobacteria strains.</title>
        <authorList>
            <person name="Klenk H.-P."/>
        </authorList>
    </citation>
    <scope>NUCLEOTIDE SEQUENCE [LARGE SCALE GENOMIC DNA]</scope>
    <source>
        <strain evidence="1 2">DSM 45975</strain>
    </source>
</reference>
<dbReference type="InterPro" id="IPR036291">
    <property type="entry name" value="NAD(P)-bd_dom_sf"/>
</dbReference>
<evidence type="ECO:0000313" key="2">
    <source>
        <dbReference type="Proteomes" id="UP000569329"/>
    </source>
</evidence>
<dbReference type="Gene3D" id="3.40.50.720">
    <property type="entry name" value="NAD(P)-binding Rossmann-like Domain"/>
    <property type="match status" value="1"/>
</dbReference>
<dbReference type="AlphaFoldDB" id="A0A839DYJ6"/>
<keyword evidence="2" id="KW-1185">Reference proteome</keyword>
<protein>
    <submittedName>
        <fullName evidence="1">D-arabinose 1-dehydrogenase-like Zn-dependent alcohol dehydrogenase</fullName>
    </submittedName>
</protein>
<sequence length="72" mass="7363">MSASPEVSAHLSLLGLGGALANVGAPPDPVSFNVFSLLGNRRSMSGSLIGGIREPQEILDFCAEPGSVPKSR</sequence>
<name>A0A839DYJ6_9PSEU</name>
<accession>A0A839DYJ6</accession>
<organism evidence="1 2">
    <name type="scientific">Halosaccharopolyspora lacisalsi</name>
    <dbReference type="NCBI Taxonomy" id="1000566"/>
    <lineage>
        <taxon>Bacteria</taxon>
        <taxon>Bacillati</taxon>
        <taxon>Actinomycetota</taxon>
        <taxon>Actinomycetes</taxon>
        <taxon>Pseudonocardiales</taxon>
        <taxon>Pseudonocardiaceae</taxon>
        <taxon>Halosaccharopolyspora</taxon>
    </lineage>
</organism>
<comment type="caution">
    <text evidence="1">The sequence shown here is derived from an EMBL/GenBank/DDBJ whole genome shotgun (WGS) entry which is preliminary data.</text>
</comment>